<dbReference type="RefSeq" id="XP_033593690.1">
    <property type="nucleotide sequence ID" value="XM_033736312.1"/>
</dbReference>
<dbReference type="InterPro" id="IPR058268">
    <property type="entry name" value="DUF7962"/>
</dbReference>
<keyword evidence="3" id="KW-1185">Reference proteome</keyword>
<dbReference type="Gene3D" id="3.40.30.110">
    <property type="match status" value="2"/>
</dbReference>
<dbReference type="Pfam" id="PF25907">
    <property type="entry name" value="DUF7962"/>
    <property type="match status" value="1"/>
</dbReference>
<evidence type="ECO:0000313" key="3">
    <source>
        <dbReference type="Proteomes" id="UP000799767"/>
    </source>
</evidence>
<reference evidence="2" key="1">
    <citation type="journal article" date="2020" name="Stud. Mycol.">
        <title>101 Dothideomycetes genomes: a test case for predicting lifestyles and emergence of pathogens.</title>
        <authorList>
            <person name="Haridas S."/>
            <person name="Albert R."/>
            <person name="Binder M."/>
            <person name="Bloem J."/>
            <person name="Labutti K."/>
            <person name="Salamov A."/>
            <person name="Andreopoulos B."/>
            <person name="Baker S."/>
            <person name="Barry K."/>
            <person name="Bills G."/>
            <person name="Bluhm B."/>
            <person name="Cannon C."/>
            <person name="Castanera R."/>
            <person name="Culley D."/>
            <person name="Daum C."/>
            <person name="Ezra D."/>
            <person name="Gonzalez J."/>
            <person name="Henrissat B."/>
            <person name="Kuo A."/>
            <person name="Liang C."/>
            <person name="Lipzen A."/>
            <person name="Lutzoni F."/>
            <person name="Magnuson J."/>
            <person name="Mondo S."/>
            <person name="Nolan M."/>
            <person name="Ohm R."/>
            <person name="Pangilinan J."/>
            <person name="Park H.-J."/>
            <person name="Ramirez L."/>
            <person name="Alfaro M."/>
            <person name="Sun H."/>
            <person name="Tritt A."/>
            <person name="Yoshinaga Y."/>
            <person name="Zwiers L.-H."/>
            <person name="Turgeon B."/>
            <person name="Goodwin S."/>
            <person name="Spatafora J."/>
            <person name="Crous P."/>
            <person name="Grigoriev I."/>
        </authorList>
    </citation>
    <scope>NUCLEOTIDE SEQUENCE</scope>
    <source>
        <strain evidence="2">CBS 113389</strain>
    </source>
</reference>
<dbReference type="Proteomes" id="UP000799767">
    <property type="component" value="Unassembled WGS sequence"/>
</dbReference>
<accession>A0A6A6Q4X4</accession>
<feature type="domain" description="DUF7962" evidence="1">
    <location>
        <begin position="121"/>
        <end position="231"/>
    </location>
</feature>
<gene>
    <name evidence="2" type="ORF">BDY17DRAFT_319685</name>
</gene>
<dbReference type="GeneID" id="54477314"/>
<dbReference type="InterPro" id="IPR036282">
    <property type="entry name" value="Glutathione-S-Trfase_C_sf"/>
</dbReference>
<dbReference type="OrthoDB" id="202840at2759"/>
<dbReference type="SUPFAM" id="SSF47616">
    <property type="entry name" value="GST C-terminal domain-like"/>
    <property type="match status" value="1"/>
</dbReference>
<name>A0A6A6Q4X4_9PEZI</name>
<dbReference type="EMBL" id="MU001631">
    <property type="protein sequence ID" value="KAF2487121.1"/>
    <property type="molecule type" value="Genomic_DNA"/>
</dbReference>
<evidence type="ECO:0000313" key="2">
    <source>
        <dbReference type="EMBL" id="KAF2487121.1"/>
    </source>
</evidence>
<dbReference type="AlphaFoldDB" id="A0A6A6Q4X4"/>
<proteinExistence type="predicted"/>
<sequence>MASSPKPEIITFDYQYAPNAQRARNLLNLTGLKYSICEQPFVQPRPIVQNLGITYRRVPVNAIGKDVYPDNRTFLDAILTIFADEKGVKELVRSKHDEGYEAFGYRMFWNLLEILPDTVYNETMVKDRADLYSMLSKHDYREVRPAAIQAFKQFLDIIEHDFLADVDSNGPWIAGAKPGVADLQAAWIPKFTLETIDYANGASAGKEGEGITPEHYPRVFKWLKLFPNHVPENEATKVSGEEASERILKAPYAAKDIGVDETGDSTGFKKGDKVQIATTDDTTPGNMAQYGTLVGLNRKEQVIQLDNGLRLHFPRIGYSLKKA</sequence>
<dbReference type="CDD" id="cd00299">
    <property type="entry name" value="GST_C_family"/>
    <property type="match status" value="1"/>
</dbReference>
<organism evidence="2 3">
    <name type="scientific">Neohortaea acidophila</name>
    <dbReference type="NCBI Taxonomy" id="245834"/>
    <lineage>
        <taxon>Eukaryota</taxon>
        <taxon>Fungi</taxon>
        <taxon>Dikarya</taxon>
        <taxon>Ascomycota</taxon>
        <taxon>Pezizomycotina</taxon>
        <taxon>Dothideomycetes</taxon>
        <taxon>Dothideomycetidae</taxon>
        <taxon>Mycosphaerellales</taxon>
        <taxon>Teratosphaeriaceae</taxon>
        <taxon>Neohortaea</taxon>
    </lineage>
</organism>
<evidence type="ECO:0000259" key="1">
    <source>
        <dbReference type="Pfam" id="PF25907"/>
    </source>
</evidence>
<protein>
    <recommendedName>
        <fullName evidence="1">DUF7962 domain-containing protein</fullName>
    </recommendedName>
</protein>